<feature type="transmembrane region" description="Helical" evidence="4">
    <location>
        <begin position="72"/>
        <end position="91"/>
    </location>
</feature>
<dbReference type="PANTHER" id="PTHR30413">
    <property type="entry name" value="INNER MEMBRANE TRANSPORT PERMEASE"/>
    <property type="match status" value="1"/>
</dbReference>
<feature type="transmembrane region" description="Helical" evidence="4">
    <location>
        <begin position="240"/>
        <end position="260"/>
    </location>
</feature>
<dbReference type="PANTHER" id="PTHR30413:SF8">
    <property type="entry name" value="TRANSPORT PERMEASE PROTEIN"/>
    <property type="match status" value="1"/>
</dbReference>
<keyword evidence="4" id="KW-0472">Membrane</keyword>
<dbReference type="OrthoDB" id="7835223at2"/>
<feature type="transmembrane region" description="Helical" evidence="4">
    <location>
        <begin position="36"/>
        <end position="60"/>
    </location>
</feature>
<dbReference type="AlphaFoldDB" id="A0A4R6A603"/>
<evidence type="ECO:0000256" key="4">
    <source>
        <dbReference type="SAM" id="Phobius"/>
    </source>
</evidence>
<reference evidence="5 6" key="1">
    <citation type="submission" date="2019-03" db="EMBL/GenBank/DDBJ databases">
        <title>Primorskyibacter sp. SS33 isolated from sediments.</title>
        <authorList>
            <person name="Xunke S."/>
        </authorList>
    </citation>
    <scope>NUCLEOTIDE SEQUENCE [LARGE SCALE GENOMIC DNA]</scope>
    <source>
        <strain evidence="5 6">SS33</strain>
    </source>
</reference>
<feature type="transmembrane region" description="Helical" evidence="4">
    <location>
        <begin position="194"/>
        <end position="213"/>
    </location>
</feature>
<evidence type="ECO:0000313" key="6">
    <source>
        <dbReference type="Proteomes" id="UP000295701"/>
    </source>
</evidence>
<protein>
    <submittedName>
        <fullName evidence="5">ABC transporter permease</fullName>
    </submittedName>
</protein>
<name>A0A4R6A603_9RHOB</name>
<dbReference type="EMBL" id="SNAA01000013">
    <property type="protein sequence ID" value="TDL78182.1"/>
    <property type="molecule type" value="Genomic_DNA"/>
</dbReference>
<feature type="transmembrane region" description="Helical" evidence="4">
    <location>
        <begin position="112"/>
        <end position="137"/>
    </location>
</feature>
<comment type="subcellular location">
    <subcellularLocation>
        <location evidence="1">Cell inner membrane</location>
        <topology evidence="1">Multi-pass membrane protein</topology>
    </subcellularLocation>
</comment>
<evidence type="ECO:0000256" key="1">
    <source>
        <dbReference type="ARBA" id="ARBA00004429"/>
    </source>
</evidence>
<keyword evidence="4" id="KW-0812">Transmembrane</keyword>
<accession>A0A4R6A603</accession>
<keyword evidence="3" id="KW-0813">Transport</keyword>
<dbReference type="GO" id="GO:0015920">
    <property type="term" value="P:lipopolysaccharide transport"/>
    <property type="evidence" value="ECO:0007669"/>
    <property type="project" value="TreeGrafter"/>
</dbReference>
<dbReference type="RefSeq" id="WP_133397306.1">
    <property type="nucleotide sequence ID" value="NZ_SNAA01000013.1"/>
</dbReference>
<feature type="transmembrane region" description="Helical" evidence="4">
    <location>
        <begin position="149"/>
        <end position="173"/>
    </location>
</feature>
<comment type="caution">
    <text evidence="5">The sequence shown here is derived from an EMBL/GenBank/DDBJ whole genome shotgun (WGS) entry which is preliminary data.</text>
</comment>
<proteinExistence type="inferred from homology"/>
<keyword evidence="4" id="KW-1133">Transmembrane helix</keyword>
<comment type="similarity">
    <text evidence="2">Belongs to the ABC-2 integral membrane protein family.</text>
</comment>
<organism evidence="5 6">
    <name type="scientific">Palleronia sediminis</name>
    <dbReference type="NCBI Taxonomy" id="2547833"/>
    <lineage>
        <taxon>Bacteria</taxon>
        <taxon>Pseudomonadati</taxon>
        <taxon>Pseudomonadota</taxon>
        <taxon>Alphaproteobacteria</taxon>
        <taxon>Rhodobacterales</taxon>
        <taxon>Roseobacteraceae</taxon>
        <taxon>Palleronia</taxon>
    </lineage>
</organism>
<evidence type="ECO:0000256" key="3">
    <source>
        <dbReference type="ARBA" id="ARBA00022448"/>
    </source>
</evidence>
<dbReference type="GO" id="GO:0005886">
    <property type="term" value="C:plasma membrane"/>
    <property type="evidence" value="ECO:0007669"/>
    <property type="project" value="UniProtKB-SubCell"/>
</dbReference>
<gene>
    <name evidence="5" type="ORF">E2L08_11860</name>
</gene>
<dbReference type="Proteomes" id="UP000295701">
    <property type="component" value="Unassembled WGS sequence"/>
</dbReference>
<evidence type="ECO:0000256" key="2">
    <source>
        <dbReference type="ARBA" id="ARBA00007783"/>
    </source>
</evidence>
<evidence type="ECO:0000313" key="5">
    <source>
        <dbReference type="EMBL" id="TDL78182.1"/>
    </source>
</evidence>
<sequence>MFQQTRHATRMGGAVGVLELIYHNTVRNVRKTHSNALMAIGLNILQTVVFVGAFYIMFSVLGLRGSALRGDFLLYIMTGIFLFMVHTRTVSAIAGAEGPSSAMMKHRPMNTIIAVGAAALGALYVQMLSMILVVYVYHVIWGPITIHNWHGSLGMVLLAWFSGAAIGLCLYALKPWLPNFTSTAATIYQRASMIASGKMFVANSLPGYMIAWFDWNPLFHAIDQARGFTFVNYFPHNSNLVYPVVVSLVLLMIGLMGEFYTRRHASMSWDAGR</sequence>
<keyword evidence="6" id="KW-1185">Reference proteome</keyword>